<comment type="caution">
    <text evidence="1">The sequence shown here is derived from an EMBL/GenBank/DDBJ whole genome shotgun (WGS) entry which is preliminary data.</text>
</comment>
<reference evidence="1 2" key="1">
    <citation type="journal article" date="2013" name="Mar. Genomics">
        <title>Expression of sulfatases in Rhodopirellula baltica and the diversity of sulfatases in the genus Rhodopirellula.</title>
        <authorList>
            <person name="Wegner C.E."/>
            <person name="Richter-Heitmann T."/>
            <person name="Klindworth A."/>
            <person name="Klockow C."/>
            <person name="Richter M."/>
            <person name="Achstetter T."/>
            <person name="Glockner F.O."/>
            <person name="Harder J."/>
        </authorList>
    </citation>
    <scope>NUCLEOTIDE SEQUENCE [LARGE SCALE GENOMIC DNA]</scope>
    <source>
        <strain evidence="1 2">SWK14</strain>
    </source>
</reference>
<dbReference type="PATRIC" id="fig|993516.3.peg.6146"/>
<evidence type="ECO:0000313" key="2">
    <source>
        <dbReference type="Proteomes" id="UP000010959"/>
    </source>
</evidence>
<organism evidence="1 2">
    <name type="scientific">Rhodopirellula baltica SWK14</name>
    <dbReference type="NCBI Taxonomy" id="993516"/>
    <lineage>
        <taxon>Bacteria</taxon>
        <taxon>Pseudomonadati</taxon>
        <taxon>Planctomycetota</taxon>
        <taxon>Planctomycetia</taxon>
        <taxon>Pirellulales</taxon>
        <taxon>Pirellulaceae</taxon>
        <taxon>Rhodopirellula</taxon>
    </lineage>
</organism>
<dbReference type="EMBL" id="AMWG01000159">
    <property type="protein sequence ID" value="ELP30343.1"/>
    <property type="molecule type" value="Genomic_DNA"/>
</dbReference>
<evidence type="ECO:0000313" key="1">
    <source>
        <dbReference type="EMBL" id="ELP30343.1"/>
    </source>
</evidence>
<dbReference type="AlphaFoldDB" id="L7C8G5"/>
<protein>
    <submittedName>
        <fullName evidence="1">Uncharacterized protein</fullName>
    </submittedName>
</protein>
<proteinExistence type="predicted"/>
<name>L7C8G5_RHOBT</name>
<dbReference type="Proteomes" id="UP000010959">
    <property type="component" value="Unassembled WGS sequence"/>
</dbReference>
<gene>
    <name evidence="1" type="ORF">RBSWK_05734</name>
</gene>
<accession>L7C8G5</accession>
<sequence>MNGYLAAFAKVSAKNEKMFFCEFSSVKSHTLASFVFYRSSHGQG</sequence>